<feature type="compositionally biased region" description="Polar residues" evidence="1">
    <location>
        <begin position="65"/>
        <end position="74"/>
    </location>
</feature>
<feature type="compositionally biased region" description="Acidic residues" evidence="1">
    <location>
        <begin position="97"/>
        <end position="109"/>
    </location>
</feature>
<dbReference type="AlphaFoldDB" id="A0A2B7X2I5"/>
<keyword evidence="3" id="KW-1185">Reference proteome</keyword>
<evidence type="ECO:0000256" key="1">
    <source>
        <dbReference type="SAM" id="MobiDB-lite"/>
    </source>
</evidence>
<dbReference type="EMBL" id="PDNA01000213">
    <property type="protein sequence ID" value="PGH03256.1"/>
    <property type="molecule type" value="Genomic_DNA"/>
</dbReference>
<dbReference type="STRING" id="1447883.A0A2B7X2I5"/>
<comment type="caution">
    <text evidence="2">The sequence shown here is derived from an EMBL/GenBank/DDBJ whole genome shotgun (WGS) entry which is preliminary data.</text>
</comment>
<feature type="region of interest" description="Disordered" evidence="1">
    <location>
        <begin position="65"/>
        <end position="110"/>
    </location>
</feature>
<organism evidence="2 3">
    <name type="scientific">Polytolypa hystricis (strain UAMH7299)</name>
    <dbReference type="NCBI Taxonomy" id="1447883"/>
    <lineage>
        <taxon>Eukaryota</taxon>
        <taxon>Fungi</taxon>
        <taxon>Dikarya</taxon>
        <taxon>Ascomycota</taxon>
        <taxon>Pezizomycotina</taxon>
        <taxon>Eurotiomycetes</taxon>
        <taxon>Eurotiomycetidae</taxon>
        <taxon>Onygenales</taxon>
        <taxon>Onygenales incertae sedis</taxon>
        <taxon>Polytolypa</taxon>
    </lineage>
</organism>
<reference evidence="2 3" key="1">
    <citation type="submission" date="2017-10" db="EMBL/GenBank/DDBJ databases">
        <title>Comparative genomics in systemic dimorphic fungi from Ajellomycetaceae.</title>
        <authorList>
            <person name="Munoz J.F."/>
            <person name="Mcewen J.G."/>
            <person name="Clay O.K."/>
            <person name="Cuomo C.A."/>
        </authorList>
    </citation>
    <scope>NUCLEOTIDE SEQUENCE [LARGE SCALE GENOMIC DNA]</scope>
    <source>
        <strain evidence="2 3">UAMH7299</strain>
    </source>
</reference>
<gene>
    <name evidence="2" type="ORF">AJ80_08722</name>
</gene>
<dbReference type="Proteomes" id="UP000224634">
    <property type="component" value="Unassembled WGS sequence"/>
</dbReference>
<evidence type="ECO:0000313" key="3">
    <source>
        <dbReference type="Proteomes" id="UP000224634"/>
    </source>
</evidence>
<name>A0A2B7X2I5_POLH7</name>
<proteinExistence type="predicted"/>
<sequence>MPELKRKVPSAVFGVIIDFQVFRFVVLRENAKAVQSEPLQWATRSAEVAAFLDNILLDAIKSSPQTAPQKTANRTMKKIRPSFTVDIQQGEESGATGDEEEEEDDDDVFDVVKIDGVSFLRPHQQ</sequence>
<accession>A0A2B7X2I5</accession>
<dbReference type="OrthoDB" id="4185608at2759"/>
<evidence type="ECO:0000313" key="2">
    <source>
        <dbReference type="EMBL" id="PGH03256.1"/>
    </source>
</evidence>
<protein>
    <submittedName>
        <fullName evidence="2">Uncharacterized protein</fullName>
    </submittedName>
</protein>